<dbReference type="Proteomes" id="UP001307889">
    <property type="component" value="Chromosome 3"/>
</dbReference>
<dbReference type="SMART" id="SM00524">
    <property type="entry name" value="DWB"/>
    <property type="match status" value="1"/>
</dbReference>
<organism evidence="3 4">
    <name type="scientific">Nesidiocoris tenuis</name>
    <dbReference type="NCBI Taxonomy" id="355587"/>
    <lineage>
        <taxon>Eukaryota</taxon>
        <taxon>Metazoa</taxon>
        <taxon>Ecdysozoa</taxon>
        <taxon>Arthropoda</taxon>
        <taxon>Hexapoda</taxon>
        <taxon>Insecta</taxon>
        <taxon>Pterygota</taxon>
        <taxon>Neoptera</taxon>
        <taxon>Paraneoptera</taxon>
        <taxon>Hemiptera</taxon>
        <taxon>Heteroptera</taxon>
        <taxon>Panheteroptera</taxon>
        <taxon>Cimicomorpha</taxon>
        <taxon>Miridae</taxon>
        <taxon>Dicyphina</taxon>
        <taxon>Nesidiocoris</taxon>
    </lineage>
</organism>
<protein>
    <submittedName>
        <fullName evidence="3">DWB</fullName>
    </submittedName>
</protein>
<feature type="region of interest" description="Disordered" evidence="1">
    <location>
        <begin position="247"/>
        <end position="312"/>
    </location>
</feature>
<sequence>MVSRRKILSRSRDDLNLEMSPGYPQAEEEEDVWYNKDKLYKDHIQEVLDKWTQIDDEIWAKVIVLERNRRVAKAYARAPVLTVNGSDDGFDGFRIGLCGFDNPMRDPKTEELKKHIGHGVKVKMDEQGNILVKRVSKCNVYIKSTSNGEETSIGADVLKLPNCALEPDKPVKLFDMKKFQANVNRELRRAYPDRRRLECQCLSALAFVKSEQDLLDCPIWVLIINVVAMDMLKSKLPPVTRSAVDIRNRPRIPVPDEDPYSVASNGGGSGSSGASSGGGSVHQGPPSSRRSDKPPKLPPRDSNHNPYPHHIPKEFKIKMNLANTYPSGIAQS</sequence>
<keyword evidence="4" id="KW-1185">Reference proteome</keyword>
<dbReference type="InterPro" id="IPR017855">
    <property type="entry name" value="SMAD-like_dom_sf"/>
</dbReference>
<dbReference type="Gene3D" id="2.60.200.10">
    <property type="match status" value="1"/>
</dbReference>
<dbReference type="PROSITE" id="PS51076">
    <property type="entry name" value="MH2"/>
    <property type="match status" value="1"/>
</dbReference>
<dbReference type="InterPro" id="IPR001132">
    <property type="entry name" value="SMAD_dom_Dwarfin-type"/>
</dbReference>
<evidence type="ECO:0000259" key="2">
    <source>
        <dbReference type="PROSITE" id="PS51076"/>
    </source>
</evidence>
<evidence type="ECO:0000313" key="4">
    <source>
        <dbReference type="Proteomes" id="UP001307889"/>
    </source>
</evidence>
<feature type="compositionally biased region" description="Basic and acidic residues" evidence="1">
    <location>
        <begin position="289"/>
        <end position="303"/>
    </location>
</feature>
<feature type="compositionally biased region" description="Gly residues" evidence="1">
    <location>
        <begin position="265"/>
        <end position="281"/>
    </location>
</feature>
<dbReference type="Pfam" id="PF03166">
    <property type="entry name" value="MH2"/>
    <property type="match status" value="1"/>
</dbReference>
<name>A0ABN7AMQ1_9HEMI</name>
<dbReference type="PANTHER" id="PTHR22742">
    <property type="entry name" value="EXPANSION, ISOFORM A-RELATED"/>
    <property type="match status" value="1"/>
</dbReference>
<dbReference type="PANTHER" id="PTHR22742:SF2">
    <property type="entry name" value="EXPANSION, ISOFORM A-RELATED"/>
    <property type="match status" value="1"/>
</dbReference>
<proteinExistence type="predicted"/>
<evidence type="ECO:0000313" key="3">
    <source>
        <dbReference type="EMBL" id="BES92519.1"/>
    </source>
</evidence>
<feature type="domain" description="MH2" evidence="2">
    <location>
        <begin position="59"/>
        <end position="250"/>
    </location>
</feature>
<accession>A0ABN7AMQ1</accession>
<dbReference type="EMBL" id="AP028911">
    <property type="protein sequence ID" value="BES92519.1"/>
    <property type="molecule type" value="Genomic_DNA"/>
</dbReference>
<gene>
    <name evidence="3" type="ORF">NTJ_05327</name>
</gene>
<dbReference type="InterPro" id="IPR008984">
    <property type="entry name" value="SMAD_FHA_dom_sf"/>
</dbReference>
<dbReference type="SUPFAM" id="SSF49879">
    <property type="entry name" value="SMAD/FHA domain"/>
    <property type="match status" value="1"/>
</dbReference>
<reference evidence="3 4" key="1">
    <citation type="submission" date="2023-09" db="EMBL/GenBank/DDBJ databases">
        <title>Nesidiocoris tenuis whole genome shotgun sequence.</title>
        <authorList>
            <person name="Shibata T."/>
            <person name="Shimoda M."/>
            <person name="Kobayashi T."/>
            <person name="Uehara T."/>
        </authorList>
    </citation>
    <scope>NUCLEOTIDE SEQUENCE [LARGE SCALE GENOMIC DNA]</scope>
    <source>
        <strain evidence="3 4">Japan</strain>
    </source>
</reference>
<evidence type="ECO:0000256" key="1">
    <source>
        <dbReference type="SAM" id="MobiDB-lite"/>
    </source>
</evidence>